<dbReference type="Proteomes" id="UP001234297">
    <property type="component" value="Chromosome 3"/>
</dbReference>
<protein>
    <submittedName>
        <fullName evidence="1">Uncharacterized protein</fullName>
    </submittedName>
</protein>
<keyword evidence="2" id="KW-1185">Reference proteome</keyword>
<comment type="caution">
    <text evidence="1">The sequence shown here is derived from an EMBL/GenBank/DDBJ whole genome shotgun (WGS) entry which is preliminary data.</text>
</comment>
<dbReference type="EMBL" id="CM056811">
    <property type="protein sequence ID" value="KAJ8635865.1"/>
    <property type="molecule type" value="Genomic_DNA"/>
</dbReference>
<gene>
    <name evidence="1" type="ORF">MRB53_010132</name>
</gene>
<evidence type="ECO:0000313" key="1">
    <source>
        <dbReference type="EMBL" id="KAJ8635865.1"/>
    </source>
</evidence>
<reference evidence="1 2" key="1">
    <citation type="journal article" date="2022" name="Hortic Res">
        <title>A haplotype resolved chromosomal level avocado genome allows analysis of novel avocado genes.</title>
        <authorList>
            <person name="Nath O."/>
            <person name="Fletcher S.J."/>
            <person name="Hayward A."/>
            <person name="Shaw L.M."/>
            <person name="Masouleh A.K."/>
            <person name="Furtado A."/>
            <person name="Henry R.J."/>
            <person name="Mitter N."/>
        </authorList>
    </citation>
    <scope>NUCLEOTIDE SEQUENCE [LARGE SCALE GENOMIC DNA]</scope>
    <source>
        <strain evidence="2">cv. Hass</strain>
    </source>
</reference>
<organism evidence="1 2">
    <name type="scientific">Persea americana</name>
    <name type="common">Avocado</name>
    <dbReference type="NCBI Taxonomy" id="3435"/>
    <lineage>
        <taxon>Eukaryota</taxon>
        <taxon>Viridiplantae</taxon>
        <taxon>Streptophyta</taxon>
        <taxon>Embryophyta</taxon>
        <taxon>Tracheophyta</taxon>
        <taxon>Spermatophyta</taxon>
        <taxon>Magnoliopsida</taxon>
        <taxon>Magnoliidae</taxon>
        <taxon>Laurales</taxon>
        <taxon>Lauraceae</taxon>
        <taxon>Persea</taxon>
    </lineage>
</organism>
<proteinExistence type="predicted"/>
<sequence length="83" mass="9733">MFDNTEATERVQLLMGQKRRGREEGLLALGSWRRWRWMMEVMQTVMGDNDGVSSDDDGQKCKAERAAVGDYDDDDDAQRWWRC</sequence>
<evidence type="ECO:0000313" key="2">
    <source>
        <dbReference type="Proteomes" id="UP001234297"/>
    </source>
</evidence>
<accession>A0ACC2LQY3</accession>
<name>A0ACC2LQY3_PERAE</name>